<evidence type="ECO:0000259" key="1">
    <source>
        <dbReference type="Pfam" id="PF25000"/>
    </source>
</evidence>
<gene>
    <name evidence="2" type="ORF">B0H16DRAFT_520170</name>
</gene>
<dbReference type="GO" id="GO:0016787">
    <property type="term" value="F:hydrolase activity"/>
    <property type="evidence" value="ECO:0007669"/>
    <property type="project" value="UniProtKB-KW"/>
</dbReference>
<dbReference type="AlphaFoldDB" id="A0AAD7H8S9"/>
<accession>A0AAD7H8S9</accession>
<dbReference type="InterPro" id="IPR056681">
    <property type="entry name" value="DUF7779"/>
</dbReference>
<name>A0AAD7H8S9_9AGAR</name>
<dbReference type="PANTHER" id="PTHR46082:SF6">
    <property type="entry name" value="AAA+ ATPASE DOMAIN-CONTAINING PROTEIN-RELATED"/>
    <property type="match status" value="1"/>
</dbReference>
<keyword evidence="2" id="KW-0378">Hydrolase</keyword>
<dbReference type="Pfam" id="PF25000">
    <property type="entry name" value="DUF7779"/>
    <property type="match status" value="1"/>
</dbReference>
<dbReference type="PRINTS" id="PR00381">
    <property type="entry name" value="KINESINLIGHT"/>
</dbReference>
<evidence type="ECO:0000313" key="2">
    <source>
        <dbReference type="EMBL" id="KAJ7714752.1"/>
    </source>
</evidence>
<dbReference type="InterPro" id="IPR027417">
    <property type="entry name" value="P-loop_NTPase"/>
</dbReference>
<organism evidence="2 3">
    <name type="scientific">Mycena metata</name>
    <dbReference type="NCBI Taxonomy" id="1033252"/>
    <lineage>
        <taxon>Eukaryota</taxon>
        <taxon>Fungi</taxon>
        <taxon>Dikarya</taxon>
        <taxon>Basidiomycota</taxon>
        <taxon>Agaricomycotina</taxon>
        <taxon>Agaricomycetes</taxon>
        <taxon>Agaricomycetidae</taxon>
        <taxon>Agaricales</taxon>
        <taxon>Marasmiineae</taxon>
        <taxon>Mycenaceae</taxon>
        <taxon>Mycena</taxon>
    </lineage>
</organism>
<sequence>MHAYFSHDVGHRHACLLYGLGGSGKTQIALKFIEECNTASRFSNVFFIDASTVDTINIGLKNIAIAQYIGETPEDGLHWLAYRHIEWLLLFDNADDPSINLRNFFPRCAHGNILITSRNPQLRVHAPQAHYRISDMEEEEATHLLLRSAAQGETPENCRLARDIVKALFYLPLAVVQAGAFISKSGALEHYLALYEANCSRLLAEQPTQTQDDYGWTVYTTWKISFDCLSRPATKLLQLSSFLHHEGISEQMFANAASYKFKSSGPTHDEVQEPIEFLAQFLTPSGTWDSLKFLDLTTEIHGYSLIDLEPRSKMYSLHPLVHDWTRSTVENEQSARECIAAIAGMSIPWGVEQGDYLFRQRLLPHLDSVMRRRTSIQTKFSYEYGFIYYEGGRGKEAERLTVSLLKMQKRLLGEEHPSTLTAMGNLASTYCALGSWKEAEELGVIVMERRKQLFGPEHPETLLAMGDLGWTYHLLGRLQEAEELEVVVMEKQKQLLGENHPDTLRAMGHLALTYFDLGRVTQGEALGTLCMEGRKTLLGSEHPETLRTMGNIAMARCVQGLLKEAEDLEAYVLEKRKRVLGEDHPQTLRTMGDLAMVYCK</sequence>
<dbReference type="SUPFAM" id="SSF48452">
    <property type="entry name" value="TPR-like"/>
    <property type="match status" value="2"/>
</dbReference>
<proteinExistence type="predicted"/>
<keyword evidence="3" id="KW-1185">Reference proteome</keyword>
<dbReference type="Gene3D" id="3.40.50.300">
    <property type="entry name" value="P-loop containing nucleotide triphosphate hydrolases"/>
    <property type="match status" value="1"/>
</dbReference>
<reference evidence="2" key="1">
    <citation type="submission" date="2023-03" db="EMBL/GenBank/DDBJ databases">
        <title>Massive genome expansion in bonnet fungi (Mycena s.s.) driven by repeated elements and novel gene families across ecological guilds.</title>
        <authorList>
            <consortium name="Lawrence Berkeley National Laboratory"/>
            <person name="Harder C.B."/>
            <person name="Miyauchi S."/>
            <person name="Viragh M."/>
            <person name="Kuo A."/>
            <person name="Thoen E."/>
            <person name="Andreopoulos B."/>
            <person name="Lu D."/>
            <person name="Skrede I."/>
            <person name="Drula E."/>
            <person name="Henrissat B."/>
            <person name="Morin E."/>
            <person name="Kohler A."/>
            <person name="Barry K."/>
            <person name="LaButti K."/>
            <person name="Morin E."/>
            <person name="Salamov A."/>
            <person name="Lipzen A."/>
            <person name="Mereny Z."/>
            <person name="Hegedus B."/>
            <person name="Baldrian P."/>
            <person name="Stursova M."/>
            <person name="Weitz H."/>
            <person name="Taylor A."/>
            <person name="Grigoriev I.V."/>
            <person name="Nagy L.G."/>
            <person name="Martin F."/>
            <person name="Kauserud H."/>
        </authorList>
    </citation>
    <scope>NUCLEOTIDE SEQUENCE</scope>
    <source>
        <strain evidence="2">CBHHK182m</strain>
    </source>
</reference>
<dbReference type="Pfam" id="PF13424">
    <property type="entry name" value="TPR_12"/>
    <property type="match status" value="2"/>
</dbReference>
<dbReference type="Proteomes" id="UP001215598">
    <property type="component" value="Unassembled WGS sequence"/>
</dbReference>
<dbReference type="GO" id="GO:0043531">
    <property type="term" value="F:ADP binding"/>
    <property type="evidence" value="ECO:0007669"/>
    <property type="project" value="InterPro"/>
</dbReference>
<evidence type="ECO:0000313" key="3">
    <source>
        <dbReference type="Proteomes" id="UP001215598"/>
    </source>
</evidence>
<dbReference type="Pfam" id="PF13374">
    <property type="entry name" value="TPR_10"/>
    <property type="match status" value="1"/>
</dbReference>
<protein>
    <submittedName>
        <fullName evidence="2">P-loop containing nucleoside triphosphate hydrolase protein</fullName>
    </submittedName>
</protein>
<dbReference type="InterPro" id="IPR011990">
    <property type="entry name" value="TPR-like_helical_dom_sf"/>
</dbReference>
<dbReference type="PANTHER" id="PTHR46082">
    <property type="entry name" value="ATP/GTP-BINDING PROTEIN-RELATED"/>
    <property type="match status" value="1"/>
</dbReference>
<dbReference type="InterPro" id="IPR053137">
    <property type="entry name" value="NLR-like"/>
</dbReference>
<dbReference type="Gene3D" id="1.25.40.10">
    <property type="entry name" value="Tetratricopeptide repeat domain"/>
    <property type="match status" value="2"/>
</dbReference>
<comment type="caution">
    <text evidence="2">The sequence shown here is derived from an EMBL/GenBank/DDBJ whole genome shotgun (WGS) entry which is preliminary data.</text>
</comment>
<feature type="domain" description="DUF7779" evidence="1">
    <location>
        <begin position="225"/>
        <end position="333"/>
    </location>
</feature>
<dbReference type="SUPFAM" id="SSF52540">
    <property type="entry name" value="P-loop containing nucleoside triphosphate hydrolases"/>
    <property type="match status" value="1"/>
</dbReference>
<dbReference type="EMBL" id="JARKIB010000320">
    <property type="protein sequence ID" value="KAJ7714752.1"/>
    <property type="molecule type" value="Genomic_DNA"/>
</dbReference>